<comment type="caution">
    <text evidence="6">The sequence shown here is derived from an EMBL/GenBank/DDBJ whole genome shotgun (WGS) entry which is preliminary data.</text>
</comment>
<dbReference type="Pfam" id="PF21228">
    <property type="entry name" value="RuBisCO_activase_AAA_helical"/>
    <property type="match status" value="1"/>
</dbReference>
<dbReference type="RefSeq" id="WP_214434978.1">
    <property type="nucleotide sequence ID" value="NZ_CAWPUQ010000154.1"/>
</dbReference>
<dbReference type="AlphaFoldDB" id="A0A8J7I5L7"/>
<keyword evidence="2" id="KW-0067">ATP-binding</keyword>
<feature type="region of interest" description="Disordered" evidence="4">
    <location>
        <begin position="293"/>
        <end position="327"/>
    </location>
</feature>
<dbReference type="Pfam" id="PF00101">
    <property type="entry name" value="RuBisCO_small"/>
    <property type="match status" value="1"/>
</dbReference>
<sequence>MGYYIAPRFLDKLAVHITKNFLNLPGVRVPLILGIHGRKGEGKSFQCELVFEKMGIEVTLISGGELESPDAGDPARLIRLRYRETAELIKVRGKMCVLMINDLDAGAGRFDEGTQYTVNTQLVNATLMNIADNPTDVQLPGSYDSTPLHRVPIIVTGNDFSTLYAPLIRDGRMEKFYWEPNRDDKVGIVNGIFVEDGLSQQEIEQLVDTFANQSVDFFSALRSRIYDEQIRKFIHQIGFERVSLRVVNSTEGPPEFKKPNFSLSHLIESGKLMVAEQKRVETSQLVDQYNRLNRGRNYQSAPPPVPPAEKLSSQPSTNGSHKQEASNLHVTLETQEQIRQILSQGYKISIEHVDERRFRTGSWQSCVNSHIDAESDAISNLESSLAEYSNEYVRLVAIDPKAKRRVVETIIQRPNRTN</sequence>
<dbReference type="InterPro" id="IPR044960">
    <property type="entry name" value="RCA-like"/>
</dbReference>
<keyword evidence="7" id="KW-1185">Reference proteome</keyword>
<dbReference type="Gene3D" id="1.10.8.1070">
    <property type="match status" value="1"/>
</dbReference>
<protein>
    <submittedName>
        <fullName evidence="6">Ribulose bisphosphate carboxylase small subunit</fullName>
    </submittedName>
</protein>
<accession>A0A8J7I5L7</accession>
<dbReference type="InterPro" id="IPR000894">
    <property type="entry name" value="RuBisCO_ssu_dom"/>
</dbReference>
<evidence type="ECO:0000256" key="2">
    <source>
        <dbReference type="ARBA" id="ARBA00022840"/>
    </source>
</evidence>
<dbReference type="PANTHER" id="PTHR32429:SF11">
    <property type="entry name" value="RIBULOSE BISPHOSPHATE CARBOXYLASE_OXYGENASE ACTIVASE, CHLOROPLASTIC"/>
    <property type="match status" value="1"/>
</dbReference>
<dbReference type="InterPro" id="IPR048571">
    <property type="entry name" value="RuBisCO_activase_AAA_helical"/>
</dbReference>
<evidence type="ECO:0000256" key="3">
    <source>
        <dbReference type="ARBA" id="ARBA00025781"/>
    </source>
</evidence>
<dbReference type="PANTHER" id="PTHR32429">
    <property type="match status" value="1"/>
</dbReference>
<dbReference type="GO" id="GO:0016887">
    <property type="term" value="F:ATP hydrolysis activity"/>
    <property type="evidence" value="ECO:0007669"/>
    <property type="project" value="InterPro"/>
</dbReference>
<dbReference type="Pfam" id="PF00004">
    <property type="entry name" value="AAA"/>
    <property type="match status" value="1"/>
</dbReference>
<proteinExistence type="inferred from homology"/>
<dbReference type="CDD" id="cd00307">
    <property type="entry name" value="RuBisCO_small_like"/>
    <property type="match status" value="1"/>
</dbReference>
<dbReference type="GO" id="GO:0005524">
    <property type="term" value="F:ATP binding"/>
    <property type="evidence" value="ECO:0007669"/>
    <property type="project" value="UniProtKB-KW"/>
</dbReference>
<name>A0A8J7I5L7_9NOST</name>
<dbReference type="Gene3D" id="3.40.50.300">
    <property type="entry name" value="P-loop containing nucleotide triphosphate hydrolases"/>
    <property type="match status" value="1"/>
</dbReference>
<evidence type="ECO:0000256" key="4">
    <source>
        <dbReference type="SAM" id="MobiDB-lite"/>
    </source>
</evidence>
<dbReference type="InterPro" id="IPR003959">
    <property type="entry name" value="ATPase_AAA_core"/>
</dbReference>
<dbReference type="SUPFAM" id="SSF55239">
    <property type="entry name" value="RuBisCO, small subunit"/>
    <property type="match status" value="1"/>
</dbReference>
<evidence type="ECO:0000259" key="5">
    <source>
        <dbReference type="SMART" id="SM00961"/>
    </source>
</evidence>
<evidence type="ECO:0000313" key="6">
    <source>
        <dbReference type="EMBL" id="MBH8576239.1"/>
    </source>
</evidence>
<evidence type="ECO:0000256" key="1">
    <source>
        <dbReference type="ARBA" id="ARBA00022741"/>
    </source>
</evidence>
<dbReference type="EMBL" id="JAECZA010000227">
    <property type="protein sequence ID" value="MBH8576239.1"/>
    <property type="molecule type" value="Genomic_DNA"/>
</dbReference>
<gene>
    <name evidence="6" type="ORF">I8752_25250</name>
</gene>
<feature type="domain" description="Ribulose bisphosphate carboxylase small subunit" evidence="5">
    <location>
        <begin position="322"/>
        <end position="414"/>
    </location>
</feature>
<dbReference type="SMART" id="SM00961">
    <property type="entry name" value="RuBisCO_small"/>
    <property type="match status" value="1"/>
</dbReference>
<feature type="compositionally biased region" description="Polar residues" evidence="4">
    <location>
        <begin position="311"/>
        <end position="327"/>
    </location>
</feature>
<keyword evidence="1" id="KW-0547">Nucleotide-binding</keyword>
<dbReference type="Gene3D" id="3.30.190.10">
    <property type="entry name" value="Ribulose bisphosphate carboxylase, small subunit"/>
    <property type="match status" value="1"/>
</dbReference>
<reference evidence="6 7" key="1">
    <citation type="journal article" date="2021" name="Int. J. Syst. Evol. Microbiol.">
        <title>Amazonocrinis nigriterrae gen. nov., sp. nov., Atlanticothrix silvestris gen. nov., sp. nov. and Dendronalium phyllosphericum gen. nov., sp. nov., nostocacean cyanobacteria from Brazilian environments.</title>
        <authorList>
            <person name="Alvarenga D.O."/>
            <person name="Andreote A.P.D."/>
            <person name="Branco L.H.Z."/>
            <person name="Delbaje E."/>
            <person name="Cruz R.B."/>
            <person name="Varani A.M."/>
            <person name="Fiore M.F."/>
        </authorList>
    </citation>
    <scope>NUCLEOTIDE SEQUENCE [LARGE SCALE GENOMIC DNA]</scope>
    <source>
        <strain evidence="6 7">CENA369</strain>
    </source>
</reference>
<dbReference type="InterPro" id="IPR036385">
    <property type="entry name" value="RuBisCO_ssu_sf"/>
</dbReference>
<dbReference type="InterPro" id="IPR027417">
    <property type="entry name" value="P-loop_NTPase"/>
</dbReference>
<dbReference type="Proteomes" id="UP000662314">
    <property type="component" value="Unassembled WGS sequence"/>
</dbReference>
<organism evidence="6 7">
    <name type="scientific">Dendronalium phyllosphericum CENA369</name>
    <dbReference type="NCBI Taxonomy" id="1725256"/>
    <lineage>
        <taxon>Bacteria</taxon>
        <taxon>Bacillati</taxon>
        <taxon>Cyanobacteriota</taxon>
        <taxon>Cyanophyceae</taxon>
        <taxon>Nostocales</taxon>
        <taxon>Nostocaceae</taxon>
        <taxon>Dendronalium</taxon>
        <taxon>Dendronalium phyllosphericum</taxon>
    </lineage>
</organism>
<dbReference type="SUPFAM" id="SSF52540">
    <property type="entry name" value="P-loop containing nucleoside triphosphate hydrolases"/>
    <property type="match status" value="1"/>
</dbReference>
<evidence type="ECO:0000313" key="7">
    <source>
        <dbReference type="Proteomes" id="UP000662314"/>
    </source>
</evidence>
<comment type="similarity">
    <text evidence="3">Belongs to the RuBisCO activase family.</text>
</comment>